<keyword evidence="1" id="KW-0812">Transmembrane</keyword>
<dbReference type="PANTHER" id="PTHR42305">
    <property type="entry name" value="MEMBRANE PROTEIN RV1733C-RELATED"/>
    <property type="match status" value="1"/>
</dbReference>
<name>A0ABU8GCV4_9ACTN</name>
<organism evidence="2 4">
    <name type="scientific">Streptomyces brasiliscabiei</name>
    <dbReference type="NCBI Taxonomy" id="2736302"/>
    <lineage>
        <taxon>Bacteria</taxon>
        <taxon>Bacillati</taxon>
        <taxon>Actinomycetota</taxon>
        <taxon>Actinomycetes</taxon>
        <taxon>Kitasatosporales</taxon>
        <taxon>Streptomycetaceae</taxon>
        <taxon>Streptomyces</taxon>
    </lineage>
</organism>
<dbReference type="Proteomes" id="UP001365781">
    <property type="component" value="Unassembled WGS sequence"/>
</dbReference>
<dbReference type="EMBL" id="JBBAYM010000010">
    <property type="protein sequence ID" value="MEI5610946.1"/>
    <property type="molecule type" value="Genomic_DNA"/>
</dbReference>
<evidence type="ECO:0000313" key="4">
    <source>
        <dbReference type="Proteomes" id="UP001365781"/>
    </source>
</evidence>
<sequence>MARSRRRTKRRVWLWRWRPSPLRRRADIVEAWLLLAVCALAVATGAFVGAATAHGVERDLNERRAERHPVSAVLTEDAPKTVSATAGAGGQVWARVRWTAADGTPLTGSARVEPGTDGGATVRVWLDRHGNVVSAPLDSDDAAFQGVALGTATAVGVAAAVSCLGWVVHARTDRRRMAQWDVEWARIGPQWGQRTG</sequence>
<feature type="transmembrane region" description="Helical" evidence="1">
    <location>
        <begin position="142"/>
        <end position="168"/>
    </location>
</feature>
<keyword evidence="1" id="KW-0472">Membrane</keyword>
<evidence type="ECO:0008006" key="5">
    <source>
        <dbReference type="Google" id="ProtNLM"/>
    </source>
</evidence>
<proteinExistence type="predicted"/>
<accession>A0ABU8GCV4</accession>
<dbReference type="PANTHER" id="PTHR42305:SF1">
    <property type="entry name" value="MEMBRANE PROTEIN RV1733C-RELATED"/>
    <property type="match status" value="1"/>
</dbReference>
<dbReference type="InterPro" id="IPR039708">
    <property type="entry name" value="MT1774/Rv1733c-like"/>
</dbReference>
<evidence type="ECO:0000256" key="1">
    <source>
        <dbReference type="SAM" id="Phobius"/>
    </source>
</evidence>
<protein>
    <recommendedName>
        <fullName evidence="5">Integral membrane protein</fullName>
    </recommendedName>
</protein>
<comment type="caution">
    <text evidence="2">The sequence shown here is derived from an EMBL/GenBank/DDBJ whole genome shotgun (WGS) entry which is preliminary data.</text>
</comment>
<gene>
    <name evidence="2" type="ORF">WB403_17150</name>
    <name evidence="3" type="ORF">WB403_17425</name>
</gene>
<reference evidence="2 4" key="1">
    <citation type="submission" date="2024-03" db="EMBL/GenBank/DDBJ databases">
        <title>First Report of Pectobacterium brasiliscabiei causing potato scab in china.</title>
        <authorList>
            <person name="Handique U."/>
        </authorList>
    </citation>
    <scope>NUCLEOTIDE SEQUENCE [LARGE SCALE GENOMIC DNA]</scope>
    <source>
        <strain evidence="2 4">ZRIMU1503</strain>
    </source>
</reference>
<evidence type="ECO:0000313" key="2">
    <source>
        <dbReference type="EMBL" id="MEI5610894.1"/>
    </source>
</evidence>
<evidence type="ECO:0000313" key="3">
    <source>
        <dbReference type="EMBL" id="MEI5610946.1"/>
    </source>
</evidence>
<keyword evidence="1" id="KW-1133">Transmembrane helix</keyword>
<dbReference type="EMBL" id="JBBAYM010000010">
    <property type="protein sequence ID" value="MEI5610894.1"/>
    <property type="molecule type" value="Genomic_DNA"/>
</dbReference>
<keyword evidence="4" id="KW-1185">Reference proteome</keyword>
<dbReference type="RefSeq" id="WP_336541376.1">
    <property type="nucleotide sequence ID" value="NZ_JBBAYL010000017.1"/>
</dbReference>